<evidence type="ECO:0000256" key="4">
    <source>
        <dbReference type="ARBA" id="ARBA00022989"/>
    </source>
</evidence>
<feature type="transmembrane region" description="Helical" evidence="9">
    <location>
        <begin position="51"/>
        <end position="72"/>
    </location>
</feature>
<dbReference type="GO" id="GO:0042923">
    <property type="term" value="F:neuropeptide binding"/>
    <property type="evidence" value="ECO:0007669"/>
    <property type="project" value="TreeGrafter"/>
</dbReference>
<feature type="transmembrane region" description="Helical" evidence="9">
    <location>
        <begin position="208"/>
        <end position="230"/>
    </location>
</feature>
<evidence type="ECO:0000256" key="5">
    <source>
        <dbReference type="ARBA" id="ARBA00023040"/>
    </source>
</evidence>
<organism evidence="11 12">
    <name type="scientific">Amblyomma americanum</name>
    <name type="common">Lone star tick</name>
    <dbReference type="NCBI Taxonomy" id="6943"/>
    <lineage>
        <taxon>Eukaryota</taxon>
        <taxon>Metazoa</taxon>
        <taxon>Ecdysozoa</taxon>
        <taxon>Arthropoda</taxon>
        <taxon>Chelicerata</taxon>
        <taxon>Arachnida</taxon>
        <taxon>Acari</taxon>
        <taxon>Parasitiformes</taxon>
        <taxon>Ixodida</taxon>
        <taxon>Ixodoidea</taxon>
        <taxon>Ixodidae</taxon>
        <taxon>Amblyomminae</taxon>
        <taxon>Amblyomma</taxon>
    </lineage>
</organism>
<dbReference type="GO" id="GO:0004983">
    <property type="term" value="F:neuropeptide Y receptor activity"/>
    <property type="evidence" value="ECO:0007669"/>
    <property type="project" value="InterPro"/>
</dbReference>
<dbReference type="PRINTS" id="PR01012">
    <property type="entry name" value="NRPEPTIDEYR"/>
</dbReference>
<keyword evidence="7" id="KW-0675">Receptor</keyword>
<dbReference type="InterPro" id="IPR017452">
    <property type="entry name" value="GPCR_Rhodpsn_7TM"/>
</dbReference>
<keyword evidence="5" id="KW-0297">G-protein coupled receptor</keyword>
<dbReference type="Gene3D" id="1.20.1070.10">
    <property type="entry name" value="Rhodopsin 7-helix transmembrane proteins"/>
    <property type="match status" value="1"/>
</dbReference>
<protein>
    <recommendedName>
        <fullName evidence="10">G-protein coupled receptors family 1 profile domain-containing protein</fullName>
    </recommendedName>
</protein>
<evidence type="ECO:0000313" key="12">
    <source>
        <dbReference type="Proteomes" id="UP001321473"/>
    </source>
</evidence>
<dbReference type="EMBL" id="JARKHS020018869">
    <property type="protein sequence ID" value="KAK8772072.1"/>
    <property type="molecule type" value="Genomic_DNA"/>
</dbReference>
<proteinExistence type="inferred from homology"/>
<comment type="caution">
    <text evidence="11">The sequence shown here is derived from an EMBL/GenBank/DDBJ whole genome shotgun (WGS) entry which is preliminary data.</text>
</comment>
<comment type="similarity">
    <text evidence="2">Belongs to the G-protein coupled receptor 1 family.</text>
</comment>
<feature type="transmembrane region" description="Helical" evidence="9">
    <location>
        <begin position="84"/>
        <end position="109"/>
    </location>
</feature>
<dbReference type="PANTHER" id="PTHR24235">
    <property type="entry name" value="NEUROPEPTIDE Y RECEPTOR"/>
    <property type="match status" value="1"/>
</dbReference>
<feature type="transmembrane region" description="Helical" evidence="9">
    <location>
        <begin position="284"/>
        <end position="309"/>
    </location>
</feature>
<keyword evidence="6 9" id="KW-0472">Membrane</keyword>
<dbReference type="AlphaFoldDB" id="A0AAQ4EBU1"/>
<dbReference type="SUPFAM" id="SSF81321">
    <property type="entry name" value="Family A G protein-coupled receptor-like"/>
    <property type="match status" value="1"/>
</dbReference>
<name>A0AAQ4EBU1_AMBAM</name>
<evidence type="ECO:0000256" key="1">
    <source>
        <dbReference type="ARBA" id="ARBA00004141"/>
    </source>
</evidence>
<evidence type="ECO:0000256" key="8">
    <source>
        <dbReference type="ARBA" id="ARBA00023224"/>
    </source>
</evidence>
<feature type="transmembrane region" description="Helical" evidence="9">
    <location>
        <begin position="251"/>
        <end position="272"/>
    </location>
</feature>
<dbReference type="PRINTS" id="PR00237">
    <property type="entry name" value="GPCRRHODOPSN"/>
</dbReference>
<gene>
    <name evidence="11" type="ORF">V5799_024684</name>
</gene>
<comment type="subcellular location">
    <subcellularLocation>
        <location evidence="1">Membrane</location>
        <topology evidence="1">Multi-pass membrane protein</topology>
    </subcellularLocation>
</comment>
<evidence type="ECO:0000256" key="6">
    <source>
        <dbReference type="ARBA" id="ARBA00023136"/>
    </source>
</evidence>
<evidence type="ECO:0000256" key="7">
    <source>
        <dbReference type="ARBA" id="ARBA00023170"/>
    </source>
</evidence>
<feature type="domain" description="G-protein coupled receptors family 1 profile" evidence="10">
    <location>
        <begin position="63"/>
        <end position="306"/>
    </location>
</feature>
<dbReference type="GO" id="GO:0043005">
    <property type="term" value="C:neuron projection"/>
    <property type="evidence" value="ECO:0007669"/>
    <property type="project" value="TreeGrafter"/>
</dbReference>
<dbReference type="InterPro" id="IPR000276">
    <property type="entry name" value="GPCR_Rhodpsn"/>
</dbReference>
<dbReference type="GO" id="GO:0005886">
    <property type="term" value="C:plasma membrane"/>
    <property type="evidence" value="ECO:0007669"/>
    <property type="project" value="TreeGrafter"/>
</dbReference>
<evidence type="ECO:0000256" key="9">
    <source>
        <dbReference type="SAM" id="Phobius"/>
    </source>
</evidence>
<dbReference type="CDD" id="cd15203">
    <property type="entry name" value="7tmA_NPYR-like"/>
    <property type="match status" value="1"/>
</dbReference>
<feature type="transmembrane region" description="Helical" evidence="9">
    <location>
        <begin position="121"/>
        <end position="142"/>
    </location>
</feature>
<accession>A0AAQ4EBU1</accession>
<dbReference type="InterPro" id="IPR000611">
    <property type="entry name" value="NPY_rcpt"/>
</dbReference>
<evidence type="ECO:0000256" key="3">
    <source>
        <dbReference type="ARBA" id="ARBA00022692"/>
    </source>
</evidence>
<evidence type="ECO:0000256" key="2">
    <source>
        <dbReference type="ARBA" id="ARBA00010663"/>
    </source>
</evidence>
<evidence type="ECO:0000259" key="10">
    <source>
        <dbReference type="PROSITE" id="PS50262"/>
    </source>
</evidence>
<dbReference type="PANTHER" id="PTHR24235:SF29">
    <property type="entry name" value="GH23382P"/>
    <property type="match status" value="1"/>
</dbReference>
<feature type="transmembrane region" description="Helical" evidence="9">
    <location>
        <begin position="163"/>
        <end position="188"/>
    </location>
</feature>
<dbReference type="Proteomes" id="UP001321473">
    <property type="component" value="Unassembled WGS sequence"/>
</dbReference>
<keyword evidence="3 9" id="KW-0812">Transmembrane</keyword>
<keyword evidence="8" id="KW-0807">Transducer</keyword>
<keyword evidence="12" id="KW-1185">Reference proteome</keyword>
<reference evidence="11 12" key="1">
    <citation type="journal article" date="2023" name="Arcadia Sci">
        <title>De novo assembly of a long-read Amblyomma americanum tick genome.</title>
        <authorList>
            <person name="Chou S."/>
            <person name="Poskanzer K.E."/>
            <person name="Rollins M."/>
            <person name="Thuy-Boun P.S."/>
        </authorList>
    </citation>
    <scope>NUCLEOTIDE SEQUENCE [LARGE SCALE GENOMIC DNA]</scope>
    <source>
        <strain evidence="11">F_SG_1</strain>
        <tissue evidence="11">Salivary glands</tissue>
    </source>
</reference>
<sequence length="375" mass="40674">MSSTTTLACHEVAAKLSQQPVEASDLAQIADRNGTAPAGGGGVAARALFGLLYAIVFVLGVSGNGLVCAVVLRRRAMRTVTNLLVANLALSDILLCALAVPFTPLYLFLRRWPFGAALCRLVPFAQGVSVYVSSLTLTAIAVHRLRAVVHPLRRRLLRPRSCAVLCAALWAASALLTLPYAAFVRLVVSAADGRAFCEELWPSEHGRQLFGALTAAVQFLLPLAVVGGCYARVARRLRRRSRRARRTQLMLLAMVLAFALAWLPLNVCNLLADFHAASVAWPLGDALFCAAHAAAMSSTCYNPLLYAWFNDNFRRQFVRPPSAAEQTVLETLRSDRPHDRDLGSTSKFPGSNLSLGKRFCWIPSQRGSYVTANGQ</sequence>
<evidence type="ECO:0000313" key="11">
    <source>
        <dbReference type="EMBL" id="KAK8772072.1"/>
    </source>
</evidence>
<keyword evidence="4 9" id="KW-1133">Transmembrane helix</keyword>
<dbReference type="Pfam" id="PF00001">
    <property type="entry name" value="7tm_1"/>
    <property type="match status" value="1"/>
</dbReference>
<dbReference type="PROSITE" id="PS50262">
    <property type="entry name" value="G_PROTEIN_RECEP_F1_2"/>
    <property type="match status" value="1"/>
</dbReference>
<dbReference type="SMART" id="SM01381">
    <property type="entry name" value="7TM_GPCR_Srsx"/>
    <property type="match status" value="1"/>
</dbReference>